<dbReference type="EMBL" id="CP032548">
    <property type="protein sequence ID" value="AZJ35813.1"/>
    <property type="molecule type" value="Genomic_DNA"/>
</dbReference>
<protein>
    <submittedName>
        <fullName evidence="5">Site-specific integrase</fullName>
    </submittedName>
</protein>
<comment type="similarity">
    <text evidence="1">Belongs to the 'phage' integrase family.</text>
</comment>
<dbReference type="PROSITE" id="PS51898">
    <property type="entry name" value="TYR_RECOMBINASE"/>
    <property type="match status" value="1"/>
</dbReference>
<reference evidence="5 6" key="1">
    <citation type="submission" date="2018-09" db="EMBL/GenBank/DDBJ databases">
        <title>Insights into the microbiota of Asian seabass (Lates calcarifer) with tenacibaculosis symptoms and description of sp. nov. Tenacibaculum singaporense.</title>
        <authorList>
            <person name="Miyake S."/>
            <person name="Soh M."/>
            <person name="Azman M.N."/>
            <person name="Ngoh S.Y."/>
            <person name="Orban L."/>
        </authorList>
    </citation>
    <scope>NUCLEOTIDE SEQUENCE [LARGE SCALE GENOMIC DNA]</scope>
    <source>
        <strain evidence="5 6">DSM 106434</strain>
    </source>
</reference>
<dbReference type="GO" id="GO:0006310">
    <property type="term" value="P:DNA recombination"/>
    <property type="evidence" value="ECO:0007669"/>
    <property type="project" value="UniProtKB-KW"/>
</dbReference>
<dbReference type="GO" id="GO:0015074">
    <property type="term" value="P:DNA integration"/>
    <property type="evidence" value="ECO:0007669"/>
    <property type="project" value="InterPro"/>
</dbReference>
<gene>
    <name evidence="5" type="ORF">D6T69_09900</name>
</gene>
<accession>A0A3Q8RS24</accession>
<proteinExistence type="inferred from homology"/>
<evidence type="ECO:0000313" key="5">
    <source>
        <dbReference type="EMBL" id="AZJ35813.1"/>
    </source>
</evidence>
<dbReference type="InterPro" id="IPR013762">
    <property type="entry name" value="Integrase-like_cat_sf"/>
</dbReference>
<dbReference type="GO" id="GO:0003677">
    <property type="term" value="F:DNA binding"/>
    <property type="evidence" value="ECO:0007669"/>
    <property type="project" value="UniProtKB-KW"/>
</dbReference>
<dbReference type="InterPro" id="IPR002104">
    <property type="entry name" value="Integrase_catalytic"/>
</dbReference>
<evidence type="ECO:0000256" key="2">
    <source>
        <dbReference type="ARBA" id="ARBA00023125"/>
    </source>
</evidence>
<dbReference type="InterPro" id="IPR011010">
    <property type="entry name" value="DNA_brk_join_enz"/>
</dbReference>
<dbReference type="KEGG" id="tsig:D6T69_09900"/>
<keyword evidence="2" id="KW-0238">DNA-binding</keyword>
<dbReference type="AlphaFoldDB" id="A0A3Q8RS24"/>
<dbReference type="RefSeq" id="WP_125067575.1">
    <property type="nucleotide sequence ID" value="NZ_CP032548.1"/>
</dbReference>
<dbReference type="PANTHER" id="PTHR30349:SF41">
    <property type="entry name" value="INTEGRASE_RECOMBINASE PROTEIN MJ0367-RELATED"/>
    <property type="match status" value="1"/>
</dbReference>
<evidence type="ECO:0000256" key="3">
    <source>
        <dbReference type="ARBA" id="ARBA00023172"/>
    </source>
</evidence>
<dbReference type="Pfam" id="PF00589">
    <property type="entry name" value="Phage_integrase"/>
    <property type="match status" value="1"/>
</dbReference>
<name>A0A3Q8RS24_9FLAO</name>
<organism evidence="5 6">
    <name type="scientific">Tenacibaculum singaporense</name>
    <dbReference type="NCBI Taxonomy" id="2358479"/>
    <lineage>
        <taxon>Bacteria</taxon>
        <taxon>Pseudomonadati</taxon>
        <taxon>Bacteroidota</taxon>
        <taxon>Flavobacteriia</taxon>
        <taxon>Flavobacteriales</taxon>
        <taxon>Flavobacteriaceae</taxon>
        <taxon>Tenacibaculum</taxon>
    </lineage>
</organism>
<dbReference type="Gene3D" id="1.10.443.10">
    <property type="entry name" value="Intergrase catalytic core"/>
    <property type="match status" value="1"/>
</dbReference>
<dbReference type="PANTHER" id="PTHR30349">
    <property type="entry name" value="PHAGE INTEGRASE-RELATED"/>
    <property type="match status" value="1"/>
</dbReference>
<dbReference type="SUPFAM" id="SSF56349">
    <property type="entry name" value="DNA breaking-rejoining enzymes"/>
    <property type="match status" value="1"/>
</dbReference>
<dbReference type="InterPro" id="IPR050090">
    <property type="entry name" value="Tyrosine_recombinase_XerCD"/>
</dbReference>
<feature type="domain" description="Tyr recombinase" evidence="4">
    <location>
        <begin position="149"/>
        <end position="364"/>
    </location>
</feature>
<keyword evidence="3" id="KW-0233">DNA recombination</keyword>
<dbReference type="CDD" id="cd00397">
    <property type="entry name" value="DNA_BRE_C"/>
    <property type="match status" value="1"/>
</dbReference>
<sequence>MFKIKRITYSNNQQEPILFYNNSLVYIALKYLTISLKSKSYKTKYNYIYELKKVLEYSKKYYDDIFEKILIINPTDINELSGLIDSYCIYSYSYLLNNQYSLSEYNMNLHRLEYFMIWFIENTKQNSISEINFIKRIFIKNKIKVKSNRTYKSITKDTYSKLTILLEKWYGGKNNDIRNYIIVCVFLETGIRLSELLKIKTTDFIREENIVYLSINNNTNFLDNRVNRPNLKNHNSTRTIGISLNLYKTIDDYIQYYREKTKSHNYLFVNSFNGNPLSKSSVNQLFVNISKQLNDKITPHLLRHYFSEQLLKFLIEIKGIEMDRAKDELRVIGGWTTNSLMPNLYARNYLNKLANDNNIRRIYHELP</sequence>
<keyword evidence="6" id="KW-1185">Reference proteome</keyword>
<evidence type="ECO:0000313" key="6">
    <source>
        <dbReference type="Proteomes" id="UP000274593"/>
    </source>
</evidence>
<evidence type="ECO:0000259" key="4">
    <source>
        <dbReference type="PROSITE" id="PS51898"/>
    </source>
</evidence>
<evidence type="ECO:0000256" key="1">
    <source>
        <dbReference type="ARBA" id="ARBA00008857"/>
    </source>
</evidence>
<dbReference type="Proteomes" id="UP000274593">
    <property type="component" value="Chromosome"/>
</dbReference>